<evidence type="ECO:0000313" key="8">
    <source>
        <dbReference type="Proteomes" id="UP001596481"/>
    </source>
</evidence>
<dbReference type="AlphaFoldDB" id="A0ABD5ZEY9"/>
<dbReference type="Gene3D" id="3.90.180.10">
    <property type="entry name" value="Medium-chain alcohol dehydrogenases, catalytic domain"/>
    <property type="match status" value="2"/>
</dbReference>
<dbReference type="GO" id="GO:0046872">
    <property type="term" value="F:metal ion binding"/>
    <property type="evidence" value="ECO:0007669"/>
    <property type="project" value="UniProtKB-KW"/>
</dbReference>
<dbReference type="EMBL" id="JBHTAA010000005">
    <property type="protein sequence ID" value="MFC7203835.1"/>
    <property type="molecule type" value="Genomic_DNA"/>
</dbReference>
<gene>
    <name evidence="7" type="ORF">ACFQJC_09925</name>
</gene>
<comment type="cofactor">
    <cofactor evidence="1">
        <name>Zn(2+)</name>
        <dbReference type="ChEBI" id="CHEBI:29105"/>
    </cofactor>
</comment>
<keyword evidence="5" id="KW-0560">Oxidoreductase</keyword>
<evidence type="ECO:0000259" key="6">
    <source>
        <dbReference type="Pfam" id="PF00107"/>
    </source>
</evidence>
<keyword evidence="8" id="KW-1185">Reference proteome</keyword>
<dbReference type="Gene3D" id="3.40.50.720">
    <property type="entry name" value="NAD(P)-binding Rossmann-like Domain"/>
    <property type="match status" value="1"/>
</dbReference>
<evidence type="ECO:0000256" key="2">
    <source>
        <dbReference type="ARBA" id="ARBA00008072"/>
    </source>
</evidence>
<organism evidence="7 8">
    <name type="scientific">Haloferax namakaokahaiae</name>
    <dbReference type="NCBI Taxonomy" id="1748331"/>
    <lineage>
        <taxon>Archaea</taxon>
        <taxon>Methanobacteriati</taxon>
        <taxon>Methanobacteriota</taxon>
        <taxon>Stenosarchaea group</taxon>
        <taxon>Halobacteria</taxon>
        <taxon>Halobacteriales</taxon>
        <taxon>Haloferacaceae</taxon>
        <taxon>Haloferax</taxon>
    </lineage>
</organism>
<proteinExistence type="inferred from homology"/>
<evidence type="ECO:0000313" key="7">
    <source>
        <dbReference type="EMBL" id="MFC7203835.1"/>
    </source>
</evidence>
<dbReference type="SUPFAM" id="SSF50129">
    <property type="entry name" value="GroES-like"/>
    <property type="match status" value="1"/>
</dbReference>
<sequence length="333" mass="37030">MRGRAVYFVGPKHVEVRDRDVPDPDSNEVRVETRLSAVSAGTERLIYRGEAPTSLSADESITSLDGDLSFPLRYGYAAVGEIDRVGDDISPSLVGTRVFAFNPHESRFLAEPQSLRFIPQDVSDERAALLPTMETAVNFVMDGNPLIGERVTVFGQGVVGLVTTALLSKFPLERLTVVDRIPERRRLALEFGADRARSPEELGDDEFGRSDLTFELSGNPSALDDALDVTRYHGRVIVGSWYGTKPATLDLGGRFHRSRINVESSQVSTIDPDLRGRWDTDRRFGLAWDHLRDLRLDALVTHRIDVSNAPQAYQLLEDDPDEAVQILFTYGSN</sequence>
<accession>A0ABD5ZEY9</accession>
<dbReference type="SUPFAM" id="SSF51735">
    <property type="entry name" value="NAD(P)-binding Rossmann-fold domains"/>
    <property type="match status" value="1"/>
</dbReference>
<dbReference type="PANTHER" id="PTHR43350">
    <property type="entry name" value="NAD-DEPENDENT ALCOHOL DEHYDROGENASE"/>
    <property type="match status" value="1"/>
</dbReference>
<evidence type="ECO:0000256" key="4">
    <source>
        <dbReference type="ARBA" id="ARBA00022833"/>
    </source>
</evidence>
<comment type="similarity">
    <text evidence="2">Belongs to the zinc-containing alcohol dehydrogenase family.</text>
</comment>
<keyword evidence="4" id="KW-0862">Zinc</keyword>
<dbReference type="InterPro" id="IPR013149">
    <property type="entry name" value="ADH-like_C"/>
</dbReference>
<evidence type="ECO:0000256" key="5">
    <source>
        <dbReference type="ARBA" id="ARBA00023002"/>
    </source>
</evidence>
<feature type="domain" description="Alcohol dehydrogenase-like C-terminal" evidence="6">
    <location>
        <begin position="159"/>
        <end position="269"/>
    </location>
</feature>
<evidence type="ECO:0000256" key="3">
    <source>
        <dbReference type="ARBA" id="ARBA00022723"/>
    </source>
</evidence>
<dbReference type="InterPro" id="IPR011032">
    <property type="entry name" value="GroES-like_sf"/>
</dbReference>
<dbReference type="RefSeq" id="WP_390223169.1">
    <property type="nucleotide sequence ID" value="NZ_JBHTAA010000005.1"/>
</dbReference>
<dbReference type="Proteomes" id="UP001596481">
    <property type="component" value="Unassembled WGS sequence"/>
</dbReference>
<dbReference type="PANTHER" id="PTHR43350:SF19">
    <property type="entry name" value="D-GULOSIDE 3-DEHYDROGENASE"/>
    <property type="match status" value="1"/>
</dbReference>
<dbReference type="GO" id="GO:0016491">
    <property type="term" value="F:oxidoreductase activity"/>
    <property type="evidence" value="ECO:0007669"/>
    <property type="project" value="UniProtKB-KW"/>
</dbReference>
<reference evidence="7 8" key="1">
    <citation type="journal article" date="2019" name="Int. J. Syst. Evol. Microbiol.">
        <title>The Global Catalogue of Microorganisms (GCM) 10K type strain sequencing project: providing services to taxonomists for standard genome sequencing and annotation.</title>
        <authorList>
            <consortium name="The Broad Institute Genomics Platform"/>
            <consortium name="The Broad Institute Genome Sequencing Center for Infectious Disease"/>
            <person name="Wu L."/>
            <person name="Ma J."/>
        </authorList>
    </citation>
    <scope>NUCLEOTIDE SEQUENCE [LARGE SCALE GENOMIC DNA]</scope>
    <source>
        <strain evidence="7 8">DSM 29988</strain>
    </source>
</reference>
<dbReference type="Pfam" id="PF00107">
    <property type="entry name" value="ADH_zinc_N"/>
    <property type="match status" value="1"/>
</dbReference>
<keyword evidence="3" id="KW-0479">Metal-binding</keyword>
<name>A0ABD5ZEY9_9EURY</name>
<comment type="caution">
    <text evidence="7">The sequence shown here is derived from an EMBL/GenBank/DDBJ whole genome shotgun (WGS) entry which is preliminary data.</text>
</comment>
<evidence type="ECO:0000256" key="1">
    <source>
        <dbReference type="ARBA" id="ARBA00001947"/>
    </source>
</evidence>
<dbReference type="InterPro" id="IPR036291">
    <property type="entry name" value="NAD(P)-bd_dom_sf"/>
</dbReference>
<protein>
    <submittedName>
        <fullName evidence="7">Zinc-binding alcohol dehydrogenase</fullName>
    </submittedName>
</protein>
<dbReference type="CDD" id="cd08255">
    <property type="entry name" value="2-desacetyl-2-hydroxyethyl_bacteriochlorophyllide_like"/>
    <property type="match status" value="1"/>
</dbReference>